<dbReference type="InterPro" id="IPR039425">
    <property type="entry name" value="RNA_pol_sigma-70-like"/>
</dbReference>
<dbReference type="Proteomes" id="UP000247689">
    <property type="component" value="Unassembled WGS sequence"/>
</dbReference>
<dbReference type="GO" id="GO:0003677">
    <property type="term" value="F:DNA binding"/>
    <property type="evidence" value="ECO:0007669"/>
    <property type="project" value="UniProtKB-KW"/>
</dbReference>
<dbReference type="InterPro" id="IPR036388">
    <property type="entry name" value="WH-like_DNA-bd_sf"/>
</dbReference>
<dbReference type="InterPro" id="IPR013325">
    <property type="entry name" value="RNA_pol_sigma_r2"/>
</dbReference>
<dbReference type="OrthoDB" id="9782108at2"/>
<accession>A0A318DBA9</accession>
<dbReference type="Gene3D" id="1.10.10.10">
    <property type="entry name" value="Winged helix-like DNA-binding domain superfamily/Winged helix DNA-binding domain"/>
    <property type="match status" value="1"/>
</dbReference>
<dbReference type="SUPFAM" id="SSF88946">
    <property type="entry name" value="Sigma2 domain of RNA polymerase sigma factors"/>
    <property type="match status" value="1"/>
</dbReference>
<dbReference type="InterPro" id="IPR014284">
    <property type="entry name" value="RNA_pol_sigma-70_dom"/>
</dbReference>
<dbReference type="SUPFAM" id="SSF88659">
    <property type="entry name" value="Sigma3 and sigma4 domains of RNA polymerase sigma factors"/>
    <property type="match status" value="1"/>
</dbReference>
<keyword evidence="4" id="KW-0238">DNA-binding</keyword>
<evidence type="ECO:0000313" key="9">
    <source>
        <dbReference type="Proteomes" id="UP000247689"/>
    </source>
</evidence>
<reference evidence="8 9" key="1">
    <citation type="submission" date="2018-05" db="EMBL/GenBank/DDBJ databases">
        <title>Kangiella spongicola genome sequence.</title>
        <authorList>
            <person name="Maclea K.S."/>
            <person name="Goen A.E."/>
            <person name="Kelley C."/>
            <person name="Underriner A."/>
            <person name="Silverwood T."/>
            <person name="Trachtenberg A.M."/>
        </authorList>
    </citation>
    <scope>NUCLEOTIDE SEQUENCE [LARGE SCALE GENOMIC DNA]</scope>
    <source>
        <strain evidence="8 9">ATCC BAA-2076</strain>
    </source>
</reference>
<evidence type="ECO:0000256" key="1">
    <source>
        <dbReference type="ARBA" id="ARBA00010641"/>
    </source>
</evidence>
<protein>
    <submittedName>
        <fullName evidence="8">RNA polymerase subunit sigma-24</fullName>
    </submittedName>
</protein>
<sequence>MKRLLAHARNRKRAMTIMKMLAQSQVCSHYKEVTLTPEIDNKARYLKDSAGCTHSESKEKEPAISDEALMAGFATGNIKAFETLYGRHKDSLLRFFLRQVSSKSEAEELFQDTWQRLIKHSNSYKSSAKFTTYLYHIARTRLIDLYRSNGRQKEFTQANEGWEDKAESEQSFEPQSTLEYERSKQQFLSALEKLPALQREVVVMKLETGMTVNEIAEVVQEKPEAIKSRLRYGMEKLKHYLSDLETEVAS</sequence>
<dbReference type="EMBL" id="QICH01000001">
    <property type="protein sequence ID" value="PXF64504.1"/>
    <property type="molecule type" value="Genomic_DNA"/>
</dbReference>
<dbReference type="CDD" id="cd06171">
    <property type="entry name" value="Sigma70_r4"/>
    <property type="match status" value="1"/>
</dbReference>
<dbReference type="PANTHER" id="PTHR43133">
    <property type="entry name" value="RNA POLYMERASE ECF-TYPE SIGMA FACTO"/>
    <property type="match status" value="1"/>
</dbReference>
<dbReference type="Pfam" id="PF04542">
    <property type="entry name" value="Sigma70_r2"/>
    <property type="match status" value="1"/>
</dbReference>
<dbReference type="Gene3D" id="1.10.1740.10">
    <property type="match status" value="1"/>
</dbReference>
<dbReference type="InterPro" id="IPR013249">
    <property type="entry name" value="RNA_pol_sigma70_r4_t2"/>
</dbReference>
<evidence type="ECO:0000256" key="4">
    <source>
        <dbReference type="ARBA" id="ARBA00023125"/>
    </source>
</evidence>
<keyword evidence="3" id="KW-0731">Sigma factor</keyword>
<dbReference type="InterPro" id="IPR007627">
    <property type="entry name" value="RNA_pol_sigma70_r2"/>
</dbReference>
<keyword evidence="2" id="KW-0805">Transcription regulation</keyword>
<evidence type="ECO:0000259" key="7">
    <source>
        <dbReference type="Pfam" id="PF08281"/>
    </source>
</evidence>
<keyword evidence="5" id="KW-0804">Transcription</keyword>
<proteinExistence type="inferred from homology"/>
<evidence type="ECO:0000256" key="2">
    <source>
        <dbReference type="ARBA" id="ARBA00023015"/>
    </source>
</evidence>
<dbReference type="NCBIfam" id="TIGR02937">
    <property type="entry name" value="sigma70-ECF"/>
    <property type="match status" value="1"/>
</dbReference>
<dbReference type="AlphaFoldDB" id="A0A318DBA9"/>
<name>A0A318DBA9_9GAMM</name>
<evidence type="ECO:0000259" key="6">
    <source>
        <dbReference type="Pfam" id="PF04542"/>
    </source>
</evidence>
<dbReference type="GO" id="GO:0016987">
    <property type="term" value="F:sigma factor activity"/>
    <property type="evidence" value="ECO:0007669"/>
    <property type="project" value="UniProtKB-KW"/>
</dbReference>
<dbReference type="PANTHER" id="PTHR43133:SF8">
    <property type="entry name" value="RNA POLYMERASE SIGMA FACTOR HI_1459-RELATED"/>
    <property type="match status" value="1"/>
</dbReference>
<comment type="similarity">
    <text evidence="1">Belongs to the sigma-70 factor family. ECF subfamily.</text>
</comment>
<dbReference type="InterPro" id="IPR013324">
    <property type="entry name" value="RNA_pol_sigma_r3/r4-like"/>
</dbReference>
<dbReference type="Pfam" id="PF08281">
    <property type="entry name" value="Sigma70_r4_2"/>
    <property type="match status" value="1"/>
</dbReference>
<feature type="domain" description="RNA polymerase sigma-70 region 2" evidence="6">
    <location>
        <begin position="84"/>
        <end position="151"/>
    </location>
</feature>
<evidence type="ECO:0000313" key="8">
    <source>
        <dbReference type="EMBL" id="PXF64504.1"/>
    </source>
</evidence>
<dbReference type="RefSeq" id="WP_110200552.1">
    <property type="nucleotide sequence ID" value="NZ_QICH01000001.1"/>
</dbReference>
<dbReference type="GO" id="GO:0006352">
    <property type="term" value="P:DNA-templated transcription initiation"/>
    <property type="evidence" value="ECO:0007669"/>
    <property type="project" value="InterPro"/>
</dbReference>
<keyword evidence="9" id="KW-1185">Reference proteome</keyword>
<organism evidence="8 9">
    <name type="scientific">Kangiella spongicola</name>
    <dbReference type="NCBI Taxonomy" id="796379"/>
    <lineage>
        <taxon>Bacteria</taxon>
        <taxon>Pseudomonadati</taxon>
        <taxon>Pseudomonadota</taxon>
        <taxon>Gammaproteobacteria</taxon>
        <taxon>Kangiellales</taxon>
        <taxon>Kangiellaceae</taxon>
        <taxon>Kangiella</taxon>
    </lineage>
</organism>
<gene>
    <name evidence="8" type="ORF">DL796_05020</name>
</gene>
<evidence type="ECO:0000256" key="3">
    <source>
        <dbReference type="ARBA" id="ARBA00023082"/>
    </source>
</evidence>
<feature type="domain" description="RNA polymerase sigma factor 70 region 4 type 2" evidence="7">
    <location>
        <begin position="185"/>
        <end position="237"/>
    </location>
</feature>
<evidence type="ECO:0000256" key="5">
    <source>
        <dbReference type="ARBA" id="ARBA00023163"/>
    </source>
</evidence>
<comment type="caution">
    <text evidence="8">The sequence shown here is derived from an EMBL/GenBank/DDBJ whole genome shotgun (WGS) entry which is preliminary data.</text>
</comment>